<evidence type="ECO:0000256" key="6">
    <source>
        <dbReference type="SAM" id="MobiDB-lite"/>
    </source>
</evidence>
<dbReference type="AlphaFoldDB" id="A0AAD5UIL4"/>
<proteinExistence type="predicted"/>
<dbReference type="InterPro" id="IPR020472">
    <property type="entry name" value="WD40_PAC1"/>
</dbReference>
<keyword evidence="8" id="KW-1185">Reference proteome</keyword>
<feature type="region of interest" description="Disordered" evidence="6">
    <location>
        <begin position="1"/>
        <end position="57"/>
    </location>
</feature>
<evidence type="ECO:0000256" key="3">
    <source>
        <dbReference type="ARBA" id="ARBA00022737"/>
    </source>
</evidence>
<dbReference type="PRINTS" id="PR00320">
    <property type="entry name" value="GPROTEINBRPT"/>
</dbReference>
<name>A0AAD5UIL4_9FUNG</name>
<dbReference type="InterPro" id="IPR015943">
    <property type="entry name" value="WD40/YVTN_repeat-like_dom_sf"/>
</dbReference>
<feature type="repeat" description="WD" evidence="5">
    <location>
        <begin position="200"/>
        <end position="241"/>
    </location>
</feature>
<keyword evidence="2 5" id="KW-0853">WD repeat</keyword>
<dbReference type="SUPFAM" id="SSF50978">
    <property type="entry name" value="WD40 repeat-like"/>
    <property type="match status" value="1"/>
</dbReference>
<dbReference type="PANTHER" id="PTHR19865:SF0">
    <property type="entry name" value="U3 SMALL NUCLEOLAR RNA-INTERACTING PROTEIN 2"/>
    <property type="match status" value="1"/>
</dbReference>
<evidence type="ECO:0000256" key="1">
    <source>
        <dbReference type="ARBA" id="ARBA00004123"/>
    </source>
</evidence>
<dbReference type="GO" id="GO:0032040">
    <property type="term" value="C:small-subunit processome"/>
    <property type="evidence" value="ECO:0007669"/>
    <property type="project" value="TreeGrafter"/>
</dbReference>
<accession>A0AAD5UIL4</accession>
<dbReference type="InterPro" id="IPR039241">
    <property type="entry name" value="Rrp9-like"/>
</dbReference>
<dbReference type="Gene3D" id="2.130.10.10">
    <property type="entry name" value="YVTN repeat-like/Quinoprotein amine dehydrogenase"/>
    <property type="match status" value="1"/>
</dbReference>
<dbReference type="GO" id="GO:0034511">
    <property type="term" value="F:U3 snoRNA binding"/>
    <property type="evidence" value="ECO:0007669"/>
    <property type="project" value="InterPro"/>
</dbReference>
<keyword evidence="4" id="KW-0539">Nucleus</keyword>
<evidence type="ECO:0000256" key="2">
    <source>
        <dbReference type="ARBA" id="ARBA00022574"/>
    </source>
</evidence>
<dbReference type="PROSITE" id="PS50082">
    <property type="entry name" value="WD_REPEATS_2"/>
    <property type="match status" value="4"/>
</dbReference>
<evidence type="ECO:0000313" key="7">
    <source>
        <dbReference type="EMBL" id="KAJ3258497.1"/>
    </source>
</evidence>
<feature type="repeat" description="WD" evidence="5">
    <location>
        <begin position="284"/>
        <end position="325"/>
    </location>
</feature>
<sequence>MAKKDSFFITEKRKRKPARKEKEEQPDSDDNDIDNLNLESEKVEEVSEDEMETETPAQKRLRLAKAYLEKVQEEVDDIKEGEIDAKQMDRDLIAERLHKETEESQGRAFYRVADKYATMNPTIKSFTNGKKGHQLSLTSIAVSIQNKDTANPVIYIYTGSKDAMIVKWDFKTGKREHVFDGGLKPTKKLLKSYDAKSIKVIGHNDQVLTVAASSDGKYMVSGGKDKVIYIWSTVDNSLLGRFTQHRDAISSLKFRNGYNQLYSSSYDRSIKVWNVDELSYVETLFGHQDQITSLDCLSRERCISSGSRDRTCRLWKIPEESQLVFRGGGGGIAIHEDLVVMQELLSQTGKKREKDNGLSGGTIDVVAMIDEEHFVSGSDSGAISLWSINRKKPIYTKLKCHGVGSPVRVNEEESVVEEAECPWIVSLAAVPYSDMFVSGSADGYIKLWKLSDTKKSFALLNSIPMVGFINSLAFFEAPESVNAEVQPKASSRAEEIKNKAKLSGIIKSAQKKLYLGVAVGQEHKFGRWWRIKEAKNQCHIITL</sequence>
<feature type="repeat" description="WD" evidence="5">
    <location>
        <begin position="242"/>
        <end position="283"/>
    </location>
</feature>
<dbReference type="PROSITE" id="PS00678">
    <property type="entry name" value="WD_REPEATS_1"/>
    <property type="match status" value="1"/>
</dbReference>
<dbReference type="PROSITE" id="PS50294">
    <property type="entry name" value="WD_REPEATS_REGION"/>
    <property type="match status" value="2"/>
</dbReference>
<evidence type="ECO:0000313" key="8">
    <source>
        <dbReference type="Proteomes" id="UP001210925"/>
    </source>
</evidence>
<dbReference type="CDD" id="cd00200">
    <property type="entry name" value="WD40"/>
    <property type="match status" value="1"/>
</dbReference>
<dbReference type="InterPro" id="IPR001680">
    <property type="entry name" value="WD40_rpt"/>
</dbReference>
<dbReference type="EMBL" id="JADGKB010000027">
    <property type="protein sequence ID" value="KAJ3258497.1"/>
    <property type="molecule type" value="Genomic_DNA"/>
</dbReference>
<dbReference type="Pfam" id="PF00400">
    <property type="entry name" value="WD40"/>
    <property type="match status" value="4"/>
</dbReference>
<organism evidence="7 8">
    <name type="scientific">Boothiomyces macroporosus</name>
    <dbReference type="NCBI Taxonomy" id="261099"/>
    <lineage>
        <taxon>Eukaryota</taxon>
        <taxon>Fungi</taxon>
        <taxon>Fungi incertae sedis</taxon>
        <taxon>Chytridiomycota</taxon>
        <taxon>Chytridiomycota incertae sedis</taxon>
        <taxon>Chytridiomycetes</taxon>
        <taxon>Rhizophydiales</taxon>
        <taxon>Terramycetaceae</taxon>
        <taxon>Boothiomyces</taxon>
    </lineage>
</organism>
<dbReference type="PANTHER" id="PTHR19865">
    <property type="entry name" value="U3 SMALL NUCLEOLAR RNA INTERACTING PROTEIN 2"/>
    <property type="match status" value="1"/>
</dbReference>
<protein>
    <submittedName>
        <fullName evidence="7">Pre-rRNA processing protein</fullName>
    </submittedName>
</protein>
<dbReference type="InterPro" id="IPR036322">
    <property type="entry name" value="WD40_repeat_dom_sf"/>
</dbReference>
<comment type="subcellular location">
    <subcellularLocation>
        <location evidence="1">Nucleus</location>
    </subcellularLocation>
</comment>
<gene>
    <name evidence="7" type="primary">RRP9</name>
    <name evidence="7" type="ORF">HK103_003619</name>
</gene>
<feature type="repeat" description="WD" evidence="5">
    <location>
        <begin position="424"/>
        <end position="458"/>
    </location>
</feature>
<reference evidence="7" key="1">
    <citation type="submission" date="2020-05" db="EMBL/GenBank/DDBJ databases">
        <title>Phylogenomic resolution of chytrid fungi.</title>
        <authorList>
            <person name="Stajich J.E."/>
            <person name="Amses K."/>
            <person name="Simmons R."/>
            <person name="Seto K."/>
            <person name="Myers J."/>
            <person name="Bonds A."/>
            <person name="Quandt C.A."/>
            <person name="Barry K."/>
            <person name="Liu P."/>
            <person name="Grigoriev I."/>
            <person name="Longcore J.E."/>
            <person name="James T.Y."/>
        </authorList>
    </citation>
    <scope>NUCLEOTIDE SEQUENCE</scope>
    <source>
        <strain evidence="7">PLAUS21</strain>
    </source>
</reference>
<evidence type="ECO:0000256" key="4">
    <source>
        <dbReference type="ARBA" id="ARBA00023242"/>
    </source>
</evidence>
<dbReference type="InterPro" id="IPR019775">
    <property type="entry name" value="WD40_repeat_CS"/>
</dbReference>
<comment type="caution">
    <text evidence="7">The sequence shown here is derived from an EMBL/GenBank/DDBJ whole genome shotgun (WGS) entry which is preliminary data.</text>
</comment>
<dbReference type="Proteomes" id="UP001210925">
    <property type="component" value="Unassembled WGS sequence"/>
</dbReference>
<evidence type="ECO:0000256" key="5">
    <source>
        <dbReference type="PROSITE-ProRule" id="PRU00221"/>
    </source>
</evidence>
<dbReference type="SMART" id="SM00320">
    <property type="entry name" value="WD40"/>
    <property type="match status" value="6"/>
</dbReference>
<keyword evidence="3" id="KW-0677">Repeat</keyword>